<sequence>MHPALQLPELLYIIFRNLLGDWSDCRTDLLSCCLTCKVFSEVALDLIWEDLPSVSLMPFASPVEYNTDLRPQEHQDAYSHHLERLKFYGRRVRVLRVHSKLTPELLKCIARLGTYPPSNASLPSSFMSSIFPGLTTLSLVLSVNPLHEGIEPRIWLFLLPTVRYLFLRCAAGAHYEHLTDALRSINASRPSLTSLILDAEIIAHFDDSPPAPLDSELSALIRSLPRLEKLHLPLYLLTRPTLTAIAGLPVLKDLTLLHPHYVQWKRSVPWSNAFASMQETPHEDDFARLHSLTINSTFDFIPRALYVHPSLTSHISRLSLSCLPPPSRHSLKPLFLPTLSSPALDSLTHLSLNFTVPIYMPQREGLGADFFATLFAAPFISRLVSFHVQHRAPLDLDDQDFDNMARLMSSIESLRLTAIPYDTPRMVPRPSAVRIRASLGALASFARHCPRLREITLPVDAENLPIPKVVGPLAVPLDPRPVDIDMSVSPVDISCPLSSAVSRAGNSALGIARFLAVLFPHQGSGLTSQWAGRAKGACPKVEEEEEWGGTMGVEGGGDKRTLYARRWKVIGELAQEERRRRRYACYP</sequence>
<organism evidence="1 2">
    <name type="scientific">Tricholomella constricta</name>
    <dbReference type="NCBI Taxonomy" id="117010"/>
    <lineage>
        <taxon>Eukaryota</taxon>
        <taxon>Fungi</taxon>
        <taxon>Dikarya</taxon>
        <taxon>Basidiomycota</taxon>
        <taxon>Agaricomycotina</taxon>
        <taxon>Agaricomycetes</taxon>
        <taxon>Agaricomycetidae</taxon>
        <taxon>Agaricales</taxon>
        <taxon>Tricholomatineae</taxon>
        <taxon>Lyophyllaceae</taxon>
        <taxon>Tricholomella</taxon>
    </lineage>
</organism>
<accession>A0A8H5H9I4</accession>
<gene>
    <name evidence="1" type="ORF">D9615_005861</name>
</gene>
<evidence type="ECO:0008006" key="3">
    <source>
        <dbReference type="Google" id="ProtNLM"/>
    </source>
</evidence>
<dbReference type="EMBL" id="JAACJP010000017">
    <property type="protein sequence ID" value="KAF5379233.1"/>
    <property type="molecule type" value="Genomic_DNA"/>
</dbReference>
<reference evidence="1 2" key="1">
    <citation type="journal article" date="2020" name="ISME J.">
        <title>Uncovering the hidden diversity of litter-decomposition mechanisms in mushroom-forming fungi.</title>
        <authorList>
            <person name="Floudas D."/>
            <person name="Bentzer J."/>
            <person name="Ahren D."/>
            <person name="Johansson T."/>
            <person name="Persson P."/>
            <person name="Tunlid A."/>
        </authorList>
    </citation>
    <scope>NUCLEOTIDE SEQUENCE [LARGE SCALE GENOMIC DNA]</scope>
    <source>
        <strain evidence="1 2">CBS 661.87</strain>
    </source>
</reference>
<dbReference type="SUPFAM" id="SSF52047">
    <property type="entry name" value="RNI-like"/>
    <property type="match status" value="1"/>
</dbReference>
<keyword evidence="2" id="KW-1185">Reference proteome</keyword>
<dbReference type="AlphaFoldDB" id="A0A8H5H9I4"/>
<dbReference type="InterPro" id="IPR032675">
    <property type="entry name" value="LRR_dom_sf"/>
</dbReference>
<dbReference type="OrthoDB" id="3543113at2759"/>
<dbReference type="Proteomes" id="UP000565441">
    <property type="component" value="Unassembled WGS sequence"/>
</dbReference>
<protein>
    <recommendedName>
        <fullName evidence="3">F-box domain-containing protein</fullName>
    </recommendedName>
</protein>
<evidence type="ECO:0000313" key="1">
    <source>
        <dbReference type="EMBL" id="KAF5379233.1"/>
    </source>
</evidence>
<comment type="caution">
    <text evidence="1">The sequence shown here is derived from an EMBL/GenBank/DDBJ whole genome shotgun (WGS) entry which is preliminary data.</text>
</comment>
<proteinExistence type="predicted"/>
<dbReference type="Gene3D" id="3.80.10.10">
    <property type="entry name" value="Ribonuclease Inhibitor"/>
    <property type="match status" value="1"/>
</dbReference>
<evidence type="ECO:0000313" key="2">
    <source>
        <dbReference type="Proteomes" id="UP000565441"/>
    </source>
</evidence>
<name>A0A8H5H9I4_9AGAR</name>